<dbReference type="Proteomes" id="UP001318321">
    <property type="component" value="Unassembled WGS sequence"/>
</dbReference>
<keyword evidence="1" id="KW-0812">Transmembrane</keyword>
<keyword evidence="1" id="KW-0472">Membrane</keyword>
<feature type="transmembrane region" description="Helical" evidence="1">
    <location>
        <begin position="82"/>
        <end position="100"/>
    </location>
</feature>
<feature type="transmembrane region" description="Helical" evidence="1">
    <location>
        <begin position="50"/>
        <end position="70"/>
    </location>
</feature>
<comment type="caution">
    <text evidence="2">The sequence shown here is derived from an EMBL/GenBank/DDBJ whole genome shotgun (WGS) entry which is preliminary data.</text>
</comment>
<proteinExistence type="predicted"/>
<gene>
    <name evidence="2" type="ORF">HBJ55_13340</name>
</gene>
<accession>A0ABX0PSP2</accession>
<sequence>RVVTILGALGMPLYLWHKLAELPAAWLGERLGLPIDAGIPGEVGFWLGRLWWILLCIVSVAPVMVAVVSFEMSRKRDVVSATGTPAIIGGGAALLGGIIASLALGALPGALFGLAGVAAASWLLRVHPQPTAISTSRSTST</sequence>
<evidence type="ECO:0000256" key="1">
    <source>
        <dbReference type="SAM" id="Phobius"/>
    </source>
</evidence>
<dbReference type="EMBL" id="JAAQTO010000034">
    <property type="protein sequence ID" value="NIC06412.1"/>
    <property type="molecule type" value="Genomic_DNA"/>
</dbReference>
<dbReference type="RefSeq" id="WP_206022601.1">
    <property type="nucleotide sequence ID" value="NZ_JAAQTO010000034.1"/>
</dbReference>
<reference evidence="2 3" key="1">
    <citation type="submission" date="2020-03" db="EMBL/GenBank/DDBJ databases">
        <title>Identification of Halomonas strains.</title>
        <authorList>
            <person name="Xiao Z."/>
            <person name="Dong F."/>
            <person name="Wang Z."/>
            <person name="Zhao J.-Y."/>
        </authorList>
    </citation>
    <scope>NUCLEOTIDE SEQUENCE [LARGE SCALE GENOMIC DNA]</scope>
    <source>
        <strain evidence="2 3">DX6</strain>
    </source>
</reference>
<evidence type="ECO:0000313" key="2">
    <source>
        <dbReference type="EMBL" id="NIC06412.1"/>
    </source>
</evidence>
<feature type="transmembrane region" description="Helical" evidence="1">
    <location>
        <begin position="106"/>
        <end position="124"/>
    </location>
</feature>
<protein>
    <submittedName>
        <fullName evidence="2">Uncharacterized protein</fullName>
    </submittedName>
</protein>
<evidence type="ECO:0000313" key="3">
    <source>
        <dbReference type="Proteomes" id="UP001318321"/>
    </source>
</evidence>
<feature type="non-terminal residue" evidence="2">
    <location>
        <position position="1"/>
    </location>
</feature>
<keyword evidence="3" id="KW-1185">Reference proteome</keyword>
<name>A0ABX0PSP2_9GAMM</name>
<keyword evidence="1" id="KW-1133">Transmembrane helix</keyword>
<organism evidence="2 3">
    <name type="scientific">Billgrantia bachuensis</name>
    <dbReference type="NCBI Taxonomy" id="2717286"/>
    <lineage>
        <taxon>Bacteria</taxon>
        <taxon>Pseudomonadati</taxon>
        <taxon>Pseudomonadota</taxon>
        <taxon>Gammaproteobacteria</taxon>
        <taxon>Oceanospirillales</taxon>
        <taxon>Halomonadaceae</taxon>
        <taxon>Billgrantia</taxon>
    </lineage>
</organism>